<accession>A0A8H3TZJ8</accession>
<dbReference type="NCBIfam" id="NF006767">
    <property type="entry name" value="PRK09289.1"/>
    <property type="match status" value="1"/>
</dbReference>
<gene>
    <name evidence="10" type="ORF">NliqN6_6090</name>
</gene>
<evidence type="ECO:0000256" key="1">
    <source>
        <dbReference type="ARBA" id="ARBA00002803"/>
    </source>
</evidence>
<feature type="domain" description="Lumazine-binding" evidence="9">
    <location>
        <begin position="102"/>
        <end position="209"/>
    </location>
</feature>
<evidence type="ECO:0000313" key="11">
    <source>
        <dbReference type="Proteomes" id="UP000620104"/>
    </source>
</evidence>
<proteinExistence type="predicted"/>
<dbReference type="PANTHER" id="PTHR21098">
    <property type="entry name" value="RIBOFLAVIN SYNTHASE ALPHA CHAIN"/>
    <property type="match status" value="1"/>
</dbReference>
<reference evidence="10" key="1">
    <citation type="submission" date="2020-07" db="EMBL/GenBank/DDBJ databases">
        <title>Draft Genome Sequence of a Deep-Sea Yeast, Naganishia (Cryptococcus) liquefaciens strain N6.</title>
        <authorList>
            <person name="Han Y.W."/>
            <person name="Kajitani R."/>
            <person name="Morimoto H."/>
            <person name="Parhat M."/>
            <person name="Tsubouchi H."/>
            <person name="Bakenova O."/>
            <person name="Ogata M."/>
            <person name="Argunhan B."/>
            <person name="Aoki R."/>
            <person name="Kajiwara S."/>
            <person name="Itoh T."/>
            <person name="Iwasaki H."/>
        </authorList>
    </citation>
    <scope>NUCLEOTIDE SEQUENCE</scope>
    <source>
        <strain evidence="10">N6</strain>
    </source>
</reference>
<comment type="function">
    <text evidence="1">Catalyzes the dismutation of two molecules of 6,7-dimethyl-8-ribityllumazine, resulting in the formation of riboflavin and 5-amino-6-(D-ribitylamino)uracil.</text>
</comment>
<comment type="caution">
    <text evidence="10">The sequence shown here is derived from an EMBL/GenBank/DDBJ whole genome shotgun (WGS) entry which is preliminary data.</text>
</comment>
<evidence type="ECO:0000256" key="2">
    <source>
        <dbReference type="ARBA" id="ARBA00004887"/>
    </source>
</evidence>
<evidence type="ECO:0000256" key="6">
    <source>
        <dbReference type="ARBA" id="ARBA00022679"/>
    </source>
</evidence>
<dbReference type="InterPro" id="IPR017938">
    <property type="entry name" value="Riboflavin_synthase-like_b-brl"/>
</dbReference>
<name>A0A8H3TZJ8_9TREE</name>
<protein>
    <recommendedName>
        <fullName evidence="4">Riboflavin synthase</fullName>
        <ecNumber evidence="3">2.5.1.9</ecNumber>
    </recommendedName>
</protein>
<evidence type="ECO:0000256" key="5">
    <source>
        <dbReference type="ARBA" id="ARBA00022619"/>
    </source>
</evidence>
<dbReference type="InterPro" id="IPR026017">
    <property type="entry name" value="Lumazine-bd_dom"/>
</dbReference>
<keyword evidence="11" id="KW-1185">Reference proteome</keyword>
<keyword evidence="7" id="KW-0677">Repeat</keyword>
<evidence type="ECO:0000256" key="4">
    <source>
        <dbReference type="ARBA" id="ARBA00013950"/>
    </source>
</evidence>
<dbReference type="GO" id="GO:0009231">
    <property type="term" value="P:riboflavin biosynthetic process"/>
    <property type="evidence" value="ECO:0007669"/>
    <property type="project" value="UniProtKB-KW"/>
</dbReference>
<dbReference type="EMBL" id="BLZA01000049">
    <property type="protein sequence ID" value="GHJ89688.1"/>
    <property type="molecule type" value="Genomic_DNA"/>
</dbReference>
<dbReference type="NCBIfam" id="TIGR00187">
    <property type="entry name" value="ribE"/>
    <property type="match status" value="1"/>
</dbReference>
<keyword evidence="5" id="KW-0686">Riboflavin biosynthesis</keyword>
<evidence type="ECO:0000256" key="7">
    <source>
        <dbReference type="ARBA" id="ARBA00022737"/>
    </source>
</evidence>
<feature type="repeat" description="Lumazine-binding" evidence="8">
    <location>
        <begin position="1"/>
        <end position="101"/>
    </location>
</feature>
<evidence type="ECO:0000313" key="10">
    <source>
        <dbReference type="EMBL" id="GHJ89688.1"/>
    </source>
</evidence>
<dbReference type="AlphaFoldDB" id="A0A8H3TZJ8"/>
<evidence type="ECO:0000256" key="8">
    <source>
        <dbReference type="PROSITE-ProRule" id="PRU00524"/>
    </source>
</evidence>
<evidence type="ECO:0000256" key="3">
    <source>
        <dbReference type="ARBA" id="ARBA00012827"/>
    </source>
</evidence>
<evidence type="ECO:0000259" key="9">
    <source>
        <dbReference type="PROSITE" id="PS51177"/>
    </source>
</evidence>
<feature type="domain" description="Lumazine-binding" evidence="9">
    <location>
        <begin position="1"/>
        <end position="101"/>
    </location>
</feature>
<dbReference type="Gene3D" id="2.40.30.20">
    <property type="match status" value="2"/>
</dbReference>
<dbReference type="PROSITE" id="PS51177">
    <property type="entry name" value="LUMAZINE_BIND"/>
    <property type="match status" value="2"/>
</dbReference>
<comment type="pathway">
    <text evidence="2">Cofactor biosynthesis; riboflavin biosynthesis; riboflavin from 2-hydroxy-3-oxobutyl phosphate and 5-amino-6-(D-ribitylamino)uracil: step 2/2.</text>
</comment>
<dbReference type="FunFam" id="2.40.30.20:FF:000004">
    <property type="entry name" value="Riboflavin synthase, alpha subunit"/>
    <property type="match status" value="1"/>
</dbReference>
<feature type="repeat" description="Lumazine-binding" evidence="8">
    <location>
        <begin position="102"/>
        <end position="209"/>
    </location>
</feature>
<dbReference type="PIRSF" id="PIRSF000498">
    <property type="entry name" value="Riboflavin_syn_A"/>
    <property type="match status" value="1"/>
</dbReference>
<dbReference type="OrthoDB" id="10258924at2759"/>
<organism evidence="10 11">
    <name type="scientific">Naganishia liquefaciens</name>
    <dbReference type="NCBI Taxonomy" id="104408"/>
    <lineage>
        <taxon>Eukaryota</taxon>
        <taxon>Fungi</taxon>
        <taxon>Dikarya</taxon>
        <taxon>Basidiomycota</taxon>
        <taxon>Agaricomycotina</taxon>
        <taxon>Tremellomycetes</taxon>
        <taxon>Filobasidiales</taxon>
        <taxon>Filobasidiaceae</taxon>
        <taxon>Naganishia</taxon>
    </lineage>
</organism>
<dbReference type="InterPro" id="IPR001783">
    <property type="entry name" value="Lumazine-bd"/>
</dbReference>
<dbReference type="PANTHER" id="PTHR21098:SF0">
    <property type="entry name" value="RIBOFLAVIN SYNTHASE"/>
    <property type="match status" value="1"/>
</dbReference>
<dbReference type="Proteomes" id="UP000620104">
    <property type="component" value="Unassembled WGS sequence"/>
</dbReference>
<dbReference type="Pfam" id="PF00677">
    <property type="entry name" value="Lum_binding"/>
    <property type="match status" value="2"/>
</dbReference>
<dbReference type="SUPFAM" id="SSF63380">
    <property type="entry name" value="Riboflavin synthase domain-like"/>
    <property type="match status" value="2"/>
</dbReference>
<dbReference type="EC" id="2.5.1.9" evidence="3"/>
<keyword evidence="6" id="KW-0808">Transferase</keyword>
<dbReference type="CDD" id="cd00402">
    <property type="entry name" value="Riboflavin_synthase_like"/>
    <property type="match status" value="1"/>
</dbReference>
<sequence>MFTGLIEHIAYVSAITPQDSSEGFTFTFKDAAPILGDCNIGDSICVNGACLTATEFDKDQGWFKVGLAPETLKRTNLGQLQVGSGVNCERAMAGHTRFGGHMVQGHVDSTATIVSKTVDGNSIRYSFRFPADVVNTFMPYLIEKGYVTVDGASLTLTHVSPLSAPAEESAFGIMLIAHSQEKLTLTKKQVGDTVNIEVDCVGKYVLRSVEGEGTGGLRGLVERLVDAKVEEKLKALGLDK</sequence>
<dbReference type="GO" id="GO:0004746">
    <property type="term" value="F:riboflavin synthase activity"/>
    <property type="evidence" value="ECO:0007669"/>
    <property type="project" value="UniProtKB-EC"/>
</dbReference>
<dbReference type="InterPro" id="IPR023366">
    <property type="entry name" value="ATP_synth_asu-like_sf"/>
</dbReference>